<dbReference type="CDD" id="cd07779">
    <property type="entry name" value="ASKHA_NBD_FGGY_YgcE-like"/>
    <property type="match status" value="1"/>
</dbReference>
<dbReference type="Proteomes" id="UP001165427">
    <property type="component" value="Unassembled WGS sequence"/>
</dbReference>
<dbReference type="InterPro" id="IPR018484">
    <property type="entry name" value="FGGY_N"/>
</dbReference>
<dbReference type="InterPro" id="IPR050406">
    <property type="entry name" value="FGGY_Carb_Kinase"/>
</dbReference>
<dbReference type="RefSeq" id="WP_246912990.1">
    <property type="nucleotide sequence ID" value="NZ_JALJRB010000024.1"/>
</dbReference>
<evidence type="ECO:0000259" key="4">
    <source>
        <dbReference type="Pfam" id="PF00370"/>
    </source>
</evidence>
<reference evidence="6" key="1">
    <citation type="submission" date="2022-04" db="EMBL/GenBank/DDBJ databases">
        <title>Desulfatitalea alkaliphila sp. nov., a novel anaerobic sulfate-reducing bacterium isolated from terrestrial mud volcano, Taman Peninsula, Russia.</title>
        <authorList>
            <person name="Khomyakova M.A."/>
            <person name="Merkel A.Y."/>
            <person name="Slobodkin A.I."/>
        </authorList>
    </citation>
    <scope>NUCLEOTIDE SEQUENCE</scope>
    <source>
        <strain evidence="6">M08but</strain>
    </source>
</reference>
<dbReference type="GO" id="GO:0016301">
    <property type="term" value="F:kinase activity"/>
    <property type="evidence" value="ECO:0007669"/>
    <property type="project" value="UniProtKB-KW"/>
</dbReference>
<feature type="domain" description="Carbohydrate kinase FGGY C-terminal" evidence="5">
    <location>
        <begin position="268"/>
        <end position="461"/>
    </location>
</feature>
<evidence type="ECO:0000313" key="6">
    <source>
        <dbReference type="EMBL" id="MCJ8502345.1"/>
    </source>
</evidence>
<dbReference type="EMBL" id="JALJRB010000024">
    <property type="protein sequence ID" value="MCJ8502345.1"/>
    <property type="molecule type" value="Genomic_DNA"/>
</dbReference>
<evidence type="ECO:0000256" key="1">
    <source>
        <dbReference type="ARBA" id="ARBA00009156"/>
    </source>
</evidence>
<sequence>MPPSRAADHILAIDNGTQSLKAMVFDLQGRMKAKAQVPFAPYVAPRPGWAEQDPDLFWNALCKACRTLWHQEKVDKQALAGVALTTQRATVVNVDRDGNPLRPAITWLDQRKTRGLPPLGGVWGWLFRLAGLRGTVEYIRAEAEANWLAQHDGDVWRRTHKFLLLSGFLTRRLTGEFVDSVGCQVGYIPFDYKRLRWARTWDWHWRCLSLEAARLPTLVPPGTIMGTVSAQAADQTGLPAGLPVVAAAADKACEVLGSGALAPHIGCLSYGTTATINATHQRYVEPIRLLPAYPSAVPGHYNVEVEVYRGYWMVEWFKQEFGQLEQAAARTQGVTAEALFETLLEQTPPGAMGLLLQPYWSPGLKFPGPEAKGAVIGFGDVHTRAHVYRAILEGLAYALREGKERLEKRTRTPITMLRVSGGGSQSDQALQITADIFDLPTIRPHLYETAGLGAAIDAAVGLGLHPDFTTAVQAMTHTGALFEPNPVHQRTYDRLYKEVYRQMYPRLRPLYEKIGEITGYPGGDPV</sequence>
<dbReference type="InterPro" id="IPR043129">
    <property type="entry name" value="ATPase_NBD"/>
</dbReference>
<dbReference type="Pfam" id="PF02782">
    <property type="entry name" value="FGGY_C"/>
    <property type="match status" value="1"/>
</dbReference>
<dbReference type="PIRSF" id="PIRSF000538">
    <property type="entry name" value="GlpK"/>
    <property type="match status" value="1"/>
</dbReference>
<keyword evidence="3 6" id="KW-0418">Kinase</keyword>
<keyword evidence="7" id="KW-1185">Reference proteome</keyword>
<comment type="similarity">
    <text evidence="1">Belongs to the FGGY kinase family.</text>
</comment>
<proteinExistence type="inferred from homology"/>
<dbReference type="Gene3D" id="3.30.420.40">
    <property type="match status" value="2"/>
</dbReference>
<dbReference type="GO" id="GO:0005975">
    <property type="term" value="P:carbohydrate metabolic process"/>
    <property type="evidence" value="ECO:0007669"/>
    <property type="project" value="InterPro"/>
</dbReference>
<evidence type="ECO:0000256" key="2">
    <source>
        <dbReference type="ARBA" id="ARBA00022679"/>
    </source>
</evidence>
<accession>A0AA41R6X4</accession>
<dbReference type="PANTHER" id="PTHR43095">
    <property type="entry name" value="SUGAR KINASE"/>
    <property type="match status" value="1"/>
</dbReference>
<evidence type="ECO:0000256" key="3">
    <source>
        <dbReference type="ARBA" id="ARBA00022777"/>
    </source>
</evidence>
<evidence type="ECO:0000259" key="5">
    <source>
        <dbReference type="Pfam" id="PF02782"/>
    </source>
</evidence>
<comment type="caution">
    <text evidence="6">The sequence shown here is derived from an EMBL/GenBank/DDBJ whole genome shotgun (WGS) entry which is preliminary data.</text>
</comment>
<dbReference type="InterPro" id="IPR018485">
    <property type="entry name" value="FGGY_C"/>
</dbReference>
<dbReference type="SUPFAM" id="SSF53067">
    <property type="entry name" value="Actin-like ATPase domain"/>
    <property type="match status" value="2"/>
</dbReference>
<name>A0AA41R6X4_9BACT</name>
<keyword evidence="2" id="KW-0808">Transferase</keyword>
<protein>
    <submittedName>
        <fullName evidence="6">FGGY-family carbohydrate kinase</fullName>
    </submittedName>
</protein>
<dbReference type="InterPro" id="IPR000577">
    <property type="entry name" value="Carb_kinase_FGGY"/>
</dbReference>
<gene>
    <name evidence="6" type="ORF">MRX98_17305</name>
</gene>
<evidence type="ECO:0000313" key="7">
    <source>
        <dbReference type="Proteomes" id="UP001165427"/>
    </source>
</evidence>
<feature type="domain" description="Carbohydrate kinase FGGY N-terminal" evidence="4">
    <location>
        <begin position="10"/>
        <end position="257"/>
    </location>
</feature>
<dbReference type="Pfam" id="PF00370">
    <property type="entry name" value="FGGY_N"/>
    <property type="match status" value="1"/>
</dbReference>
<dbReference type="PANTHER" id="PTHR43095:SF5">
    <property type="entry name" value="XYLULOSE KINASE"/>
    <property type="match status" value="1"/>
</dbReference>
<dbReference type="AlphaFoldDB" id="A0AA41R6X4"/>
<organism evidence="6 7">
    <name type="scientific">Desulfatitalea alkaliphila</name>
    <dbReference type="NCBI Taxonomy" id="2929485"/>
    <lineage>
        <taxon>Bacteria</taxon>
        <taxon>Pseudomonadati</taxon>
        <taxon>Thermodesulfobacteriota</taxon>
        <taxon>Desulfobacteria</taxon>
        <taxon>Desulfobacterales</taxon>
        <taxon>Desulfosarcinaceae</taxon>
        <taxon>Desulfatitalea</taxon>
    </lineage>
</organism>